<dbReference type="Gene3D" id="2.40.440.10">
    <property type="entry name" value="L,D-transpeptidase catalytic domain-like"/>
    <property type="match status" value="1"/>
</dbReference>
<keyword evidence="8 9" id="KW-0961">Cell wall biogenesis/degradation</keyword>
<dbReference type="PANTHER" id="PTHR30582:SF24">
    <property type="entry name" value="L,D-TRANSPEPTIDASE ERFK_SRFK-RELATED"/>
    <property type="match status" value="1"/>
</dbReference>
<name>A0A445MTT5_9BACT</name>
<evidence type="ECO:0000256" key="1">
    <source>
        <dbReference type="ARBA" id="ARBA00004752"/>
    </source>
</evidence>
<dbReference type="CDD" id="cd16913">
    <property type="entry name" value="YkuD_like"/>
    <property type="match status" value="1"/>
</dbReference>
<comment type="similarity">
    <text evidence="2">Belongs to the YkuD family.</text>
</comment>
<dbReference type="InterPro" id="IPR005490">
    <property type="entry name" value="LD_TPept_cat_dom"/>
</dbReference>
<dbReference type="GO" id="GO:0016757">
    <property type="term" value="F:glycosyltransferase activity"/>
    <property type="evidence" value="ECO:0007669"/>
    <property type="project" value="UniProtKB-KW"/>
</dbReference>
<dbReference type="GO" id="GO:0071555">
    <property type="term" value="P:cell wall organization"/>
    <property type="evidence" value="ECO:0007669"/>
    <property type="project" value="UniProtKB-UniRule"/>
</dbReference>
<evidence type="ECO:0000256" key="5">
    <source>
        <dbReference type="ARBA" id="ARBA00022801"/>
    </source>
</evidence>
<protein>
    <recommendedName>
        <fullName evidence="11">L,D-TPase catalytic domain-containing protein</fullName>
    </recommendedName>
</protein>
<evidence type="ECO:0000256" key="3">
    <source>
        <dbReference type="ARBA" id="ARBA00022676"/>
    </source>
</evidence>
<dbReference type="PROSITE" id="PS52029">
    <property type="entry name" value="LD_TPASE"/>
    <property type="match status" value="1"/>
</dbReference>
<dbReference type="GO" id="GO:0008360">
    <property type="term" value="P:regulation of cell shape"/>
    <property type="evidence" value="ECO:0007669"/>
    <property type="project" value="UniProtKB-UniRule"/>
</dbReference>
<dbReference type="InterPro" id="IPR050979">
    <property type="entry name" value="LD-transpeptidase"/>
</dbReference>
<feature type="domain" description="L,D-TPase catalytic" evidence="11">
    <location>
        <begin position="139"/>
        <end position="268"/>
    </location>
</feature>
<keyword evidence="4" id="KW-0808">Transferase</keyword>
<feature type="active site" description="Nucleophile" evidence="9">
    <location>
        <position position="244"/>
    </location>
</feature>
<evidence type="ECO:0000256" key="7">
    <source>
        <dbReference type="ARBA" id="ARBA00022984"/>
    </source>
</evidence>
<dbReference type="AlphaFoldDB" id="A0A445MTT5"/>
<evidence type="ECO:0000256" key="10">
    <source>
        <dbReference type="SAM" id="Phobius"/>
    </source>
</evidence>
<feature type="transmembrane region" description="Helical" evidence="10">
    <location>
        <begin position="40"/>
        <end position="63"/>
    </location>
</feature>
<evidence type="ECO:0000256" key="9">
    <source>
        <dbReference type="PROSITE-ProRule" id="PRU01373"/>
    </source>
</evidence>
<dbReference type="InterPro" id="IPR038063">
    <property type="entry name" value="Transpep_catalytic_dom"/>
</dbReference>
<keyword evidence="10" id="KW-1133">Transmembrane helix</keyword>
<sequence length="357" mass="40678">MYSIKIPRSLRVDQFVREMVSSDCFLIADVKIFNKKLNMLCLVLMLLFLYSPCYAAGGAYAYLFPQKGKSFDPRANTVIGFPKKHIVAKNDTLLDIARNYKLGFNEMEDLYPAVDEWVPPAGMELVVPTQWVLPDRDVDGIIINIAEMRLYYFMKKMHMVRTYPIGIGRQGWHTPTGSFRISTKRVHPTWFVPKSLQKKYNTAVMPPGPQNPLGDYCMNLSNTDYGVHGTNFPWAVGRLVTHGCIRLYPEDIKTLFEYVKLGTPVEIIYQPIKFGTVSGKIYVEVHRDIYKKIPDFNAYGHQLLREKGLTGRVDMDKFEEALSLRDGLPVNITRSEHNSVEPAGQFTDSVSDRMGGS</sequence>
<keyword evidence="10" id="KW-0812">Transmembrane</keyword>
<evidence type="ECO:0000256" key="2">
    <source>
        <dbReference type="ARBA" id="ARBA00005992"/>
    </source>
</evidence>
<proteinExistence type="inferred from homology"/>
<accession>A0A445MTT5</accession>
<feature type="active site" description="Proton donor/acceptor" evidence="9">
    <location>
        <position position="228"/>
    </location>
</feature>
<dbReference type="GO" id="GO:0018104">
    <property type="term" value="P:peptidoglycan-protein cross-linking"/>
    <property type="evidence" value="ECO:0007669"/>
    <property type="project" value="TreeGrafter"/>
</dbReference>
<dbReference type="SUPFAM" id="SSF141523">
    <property type="entry name" value="L,D-transpeptidase catalytic domain-like"/>
    <property type="match status" value="1"/>
</dbReference>
<dbReference type="InterPro" id="IPR018392">
    <property type="entry name" value="LysM"/>
</dbReference>
<keyword evidence="5" id="KW-0378">Hydrolase</keyword>
<keyword evidence="10" id="KW-0472">Membrane</keyword>
<dbReference type="EMBL" id="OJIN01000061">
    <property type="protein sequence ID" value="SPD72781.1"/>
    <property type="molecule type" value="Genomic_DNA"/>
</dbReference>
<organism evidence="12">
    <name type="scientific">uncultured Desulfobacterium sp</name>
    <dbReference type="NCBI Taxonomy" id="201089"/>
    <lineage>
        <taxon>Bacteria</taxon>
        <taxon>Pseudomonadati</taxon>
        <taxon>Thermodesulfobacteriota</taxon>
        <taxon>Desulfobacteria</taxon>
        <taxon>Desulfobacterales</taxon>
        <taxon>Desulfobacteriaceae</taxon>
        <taxon>Desulfobacterium</taxon>
        <taxon>environmental samples</taxon>
    </lineage>
</organism>
<evidence type="ECO:0000256" key="6">
    <source>
        <dbReference type="ARBA" id="ARBA00022960"/>
    </source>
</evidence>
<dbReference type="UniPathway" id="UPA00219"/>
<dbReference type="GO" id="GO:0005576">
    <property type="term" value="C:extracellular region"/>
    <property type="evidence" value="ECO:0007669"/>
    <property type="project" value="TreeGrafter"/>
</dbReference>
<evidence type="ECO:0000259" key="11">
    <source>
        <dbReference type="PROSITE" id="PS52029"/>
    </source>
</evidence>
<reference evidence="12" key="1">
    <citation type="submission" date="2018-01" db="EMBL/GenBank/DDBJ databases">
        <authorList>
            <person name="Regsiter A."/>
            <person name="William W."/>
        </authorList>
    </citation>
    <scope>NUCLEOTIDE SEQUENCE</scope>
    <source>
        <strain evidence="12">TRIP AH-1</strain>
    </source>
</reference>
<dbReference type="CDD" id="cd00118">
    <property type="entry name" value="LysM"/>
    <property type="match status" value="1"/>
</dbReference>
<evidence type="ECO:0000256" key="8">
    <source>
        <dbReference type="ARBA" id="ARBA00023316"/>
    </source>
</evidence>
<comment type="pathway">
    <text evidence="1 9">Cell wall biogenesis; peptidoglycan biosynthesis.</text>
</comment>
<evidence type="ECO:0000313" key="12">
    <source>
        <dbReference type="EMBL" id="SPD72781.1"/>
    </source>
</evidence>
<dbReference type="PANTHER" id="PTHR30582">
    <property type="entry name" value="L,D-TRANSPEPTIDASE"/>
    <property type="match status" value="1"/>
</dbReference>
<gene>
    <name evidence="12" type="ORF">PITCH_A1530011</name>
</gene>
<keyword evidence="6 9" id="KW-0133">Cell shape</keyword>
<evidence type="ECO:0000256" key="4">
    <source>
        <dbReference type="ARBA" id="ARBA00022679"/>
    </source>
</evidence>
<dbReference type="SMART" id="SM00257">
    <property type="entry name" value="LysM"/>
    <property type="match status" value="1"/>
</dbReference>
<dbReference type="GO" id="GO:0071972">
    <property type="term" value="F:peptidoglycan L,D-transpeptidase activity"/>
    <property type="evidence" value="ECO:0007669"/>
    <property type="project" value="TreeGrafter"/>
</dbReference>
<dbReference type="Pfam" id="PF03734">
    <property type="entry name" value="YkuD"/>
    <property type="match status" value="1"/>
</dbReference>
<keyword evidence="3" id="KW-0328">Glycosyltransferase</keyword>
<keyword evidence="7 9" id="KW-0573">Peptidoglycan synthesis</keyword>